<feature type="compositionally biased region" description="Low complexity" evidence="10">
    <location>
        <begin position="63"/>
        <end position="87"/>
    </location>
</feature>
<sequence length="279" mass="29378">MVTLDRQEMIATNKSLRLIKNELEHLLEKGVVTDEQFDNVMSILPTEQPIRAGASTVGSSMRTPSTMASPAPSSNPTSPPTSSMANMALAHNPTPSPAPPAYNTTGPPSLPVRNNPPPPPPPSKPVIAHAKALYKYAAADDRDLSFERDDRIVVHEYMNNDWWMGKNTRTGAEGIFPKNYVEVDYSAGGANGYTDEKAGGFYAPPPQPSYVNNGPPAPQNPYNANVPPMAIAADGSGSGSQQGGGKGSEMGKKFGKKLGNAAIFGAGATIGGNIVNSIF</sequence>
<dbReference type="InterPro" id="IPR050670">
    <property type="entry name" value="STAM"/>
</dbReference>
<dbReference type="PRINTS" id="PR00452">
    <property type="entry name" value="SH3DOMAIN"/>
</dbReference>
<dbReference type="CDD" id="cd00174">
    <property type="entry name" value="SH3"/>
    <property type="match status" value="1"/>
</dbReference>
<evidence type="ECO:0000256" key="8">
    <source>
        <dbReference type="ARBA" id="ARBA00022753"/>
    </source>
</evidence>
<dbReference type="RefSeq" id="XP_040717932.1">
    <property type="nucleotide sequence ID" value="XM_040863556.1"/>
</dbReference>
<dbReference type="PANTHER" id="PTHR45929:SF7">
    <property type="entry name" value="LAS SEVENTEEN-BINDING PROTEIN 1"/>
    <property type="match status" value="1"/>
</dbReference>
<feature type="region of interest" description="Disordered" evidence="10">
    <location>
        <begin position="232"/>
        <end position="251"/>
    </location>
</feature>
<keyword evidence="7 9" id="KW-0728">SH3 domain</keyword>
<dbReference type="OrthoDB" id="6250593at2759"/>
<dbReference type="EMBL" id="MCFJ01000004">
    <property type="protein sequence ID" value="ORY67308.1"/>
    <property type="molecule type" value="Genomic_DNA"/>
</dbReference>
<feature type="domain" description="SH3" evidence="11">
    <location>
        <begin position="125"/>
        <end position="186"/>
    </location>
</feature>
<feature type="compositionally biased region" description="Gly residues" evidence="10">
    <location>
        <begin position="236"/>
        <end position="248"/>
    </location>
</feature>
<protein>
    <recommendedName>
        <fullName evidence="5">Class E vacuolar protein-sorting machinery protein HSE1</fullName>
    </recommendedName>
    <alternativeName>
        <fullName evidence="6">Class E vacuolar protein-sorting machinery protein hse1</fullName>
    </alternativeName>
</protein>
<dbReference type="Proteomes" id="UP000193689">
    <property type="component" value="Unassembled WGS sequence"/>
</dbReference>
<dbReference type="SUPFAM" id="SSF50044">
    <property type="entry name" value="SH3-domain"/>
    <property type="match status" value="1"/>
</dbReference>
<name>A0A1Y2E6W7_9PEZI</name>
<dbReference type="InterPro" id="IPR036028">
    <property type="entry name" value="SH3-like_dom_sf"/>
</dbReference>
<accession>A0A1Y2E6W7</accession>
<comment type="subunit">
    <text evidence="4">Component of the ESCRT-0 complex composed of HSE1 and VPS27.</text>
</comment>
<organism evidence="12 13">
    <name type="scientific">Pseudomassariella vexata</name>
    <dbReference type="NCBI Taxonomy" id="1141098"/>
    <lineage>
        <taxon>Eukaryota</taxon>
        <taxon>Fungi</taxon>
        <taxon>Dikarya</taxon>
        <taxon>Ascomycota</taxon>
        <taxon>Pezizomycotina</taxon>
        <taxon>Sordariomycetes</taxon>
        <taxon>Xylariomycetidae</taxon>
        <taxon>Amphisphaeriales</taxon>
        <taxon>Pseudomassariaceae</taxon>
        <taxon>Pseudomassariella</taxon>
    </lineage>
</organism>
<dbReference type="FunFam" id="2.30.30.40:FF:000072">
    <property type="entry name" value="Unconventional Myosin IB"/>
    <property type="match status" value="1"/>
</dbReference>
<evidence type="ECO:0000313" key="12">
    <source>
        <dbReference type="EMBL" id="ORY67308.1"/>
    </source>
</evidence>
<dbReference type="FunCoup" id="A0A1Y2E6W7">
    <property type="interactions" value="100"/>
</dbReference>
<comment type="similarity">
    <text evidence="3">Belongs to the STAM family.</text>
</comment>
<evidence type="ECO:0000256" key="3">
    <source>
        <dbReference type="ARBA" id="ARBA00009666"/>
    </source>
</evidence>
<dbReference type="InterPro" id="IPR001452">
    <property type="entry name" value="SH3_domain"/>
</dbReference>
<evidence type="ECO:0000256" key="7">
    <source>
        <dbReference type="ARBA" id="ARBA00022443"/>
    </source>
</evidence>
<dbReference type="InParanoid" id="A0A1Y2E6W7"/>
<proteinExistence type="inferred from homology"/>
<evidence type="ECO:0000313" key="13">
    <source>
        <dbReference type="Proteomes" id="UP000193689"/>
    </source>
</evidence>
<dbReference type="AlphaFoldDB" id="A0A1Y2E6W7"/>
<dbReference type="STRING" id="1141098.A0A1Y2E6W7"/>
<evidence type="ECO:0000259" key="11">
    <source>
        <dbReference type="PROSITE" id="PS50002"/>
    </source>
</evidence>
<comment type="caution">
    <text evidence="12">The sequence shown here is derived from an EMBL/GenBank/DDBJ whole genome shotgun (WGS) entry which is preliminary data.</text>
</comment>
<feature type="compositionally biased region" description="Pro residues" evidence="10">
    <location>
        <begin position="108"/>
        <end position="124"/>
    </location>
</feature>
<dbReference type="GeneID" id="63779768"/>
<comment type="subcellular location">
    <subcellularLocation>
        <location evidence="2">Endosome membrane</location>
        <topology evidence="2">Peripheral membrane protein</topology>
        <orientation evidence="2">Cytoplasmic side</orientation>
    </subcellularLocation>
</comment>
<gene>
    <name evidence="12" type="ORF">BCR38DRAFT_482931</name>
</gene>
<evidence type="ECO:0000256" key="6">
    <source>
        <dbReference type="ARBA" id="ARBA00018978"/>
    </source>
</evidence>
<evidence type="ECO:0000256" key="5">
    <source>
        <dbReference type="ARBA" id="ARBA00017923"/>
    </source>
</evidence>
<reference evidence="12 13" key="1">
    <citation type="submission" date="2016-07" db="EMBL/GenBank/DDBJ databases">
        <title>Pervasive Adenine N6-methylation of Active Genes in Fungi.</title>
        <authorList>
            <consortium name="DOE Joint Genome Institute"/>
            <person name="Mondo S.J."/>
            <person name="Dannebaum R.O."/>
            <person name="Kuo R.C."/>
            <person name="Labutti K."/>
            <person name="Haridas S."/>
            <person name="Kuo A."/>
            <person name="Salamov A."/>
            <person name="Ahrendt S.R."/>
            <person name="Lipzen A."/>
            <person name="Sullivan W."/>
            <person name="Andreopoulos W.B."/>
            <person name="Clum A."/>
            <person name="Lindquist E."/>
            <person name="Daum C."/>
            <person name="Ramamoorthy G.K."/>
            <person name="Gryganskyi A."/>
            <person name="Culley D."/>
            <person name="Magnuson J.K."/>
            <person name="James T.Y."/>
            <person name="O'Malley M.A."/>
            <person name="Stajich J.E."/>
            <person name="Spatafora J.W."/>
            <person name="Visel A."/>
            <person name="Grigoriev I.V."/>
        </authorList>
    </citation>
    <scope>NUCLEOTIDE SEQUENCE [LARGE SCALE GENOMIC DNA]</scope>
    <source>
        <strain evidence="12 13">CBS 129021</strain>
    </source>
</reference>
<dbReference type="SMART" id="SM00326">
    <property type="entry name" value="SH3"/>
    <property type="match status" value="1"/>
</dbReference>
<evidence type="ECO:0000256" key="2">
    <source>
        <dbReference type="ARBA" id="ARBA00004125"/>
    </source>
</evidence>
<evidence type="ECO:0000256" key="9">
    <source>
        <dbReference type="PROSITE-ProRule" id="PRU00192"/>
    </source>
</evidence>
<feature type="region of interest" description="Disordered" evidence="10">
    <location>
        <begin position="55"/>
        <end position="125"/>
    </location>
</feature>
<evidence type="ECO:0000256" key="10">
    <source>
        <dbReference type="SAM" id="MobiDB-lite"/>
    </source>
</evidence>
<comment type="function">
    <text evidence="1">Component of the ESCRT-0 complex which is the sorting receptor for ubiquitinated cargo proteins at the multivesicular body (MVB).</text>
</comment>
<keyword evidence="8" id="KW-0967">Endosome</keyword>
<dbReference type="GO" id="GO:0010008">
    <property type="term" value="C:endosome membrane"/>
    <property type="evidence" value="ECO:0007669"/>
    <property type="project" value="UniProtKB-SubCell"/>
</dbReference>
<dbReference type="Pfam" id="PF00018">
    <property type="entry name" value="SH3_1"/>
    <property type="match status" value="1"/>
</dbReference>
<evidence type="ECO:0000256" key="1">
    <source>
        <dbReference type="ARBA" id="ARBA00002654"/>
    </source>
</evidence>
<dbReference type="PANTHER" id="PTHR45929">
    <property type="entry name" value="JAK PATHWAY SIGNAL TRANSDUCTION ADAPTOR MOLECULE"/>
    <property type="match status" value="1"/>
</dbReference>
<evidence type="ECO:0000256" key="4">
    <source>
        <dbReference type="ARBA" id="ARBA00011446"/>
    </source>
</evidence>
<dbReference type="PROSITE" id="PS50002">
    <property type="entry name" value="SH3"/>
    <property type="match status" value="1"/>
</dbReference>
<dbReference type="Gene3D" id="2.30.30.40">
    <property type="entry name" value="SH3 Domains"/>
    <property type="match status" value="1"/>
</dbReference>
<keyword evidence="13" id="KW-1185">Reference proteome</keyword>